<evidence type="ECO:0000313" key="8">
    <source>
        <dbReference type="EMBL" id="KAF0977311.1"/>
    </source>
</evidence>
<dbReference type="SUPFAM" id="SSF47895">
    <property type="entry name" value="Transducin (alpha subunit), insertion domain"/>
    <property type="match status" value="1"/>
</dbReference>
<dbReference type="GO" id="GO:0031683">
    <property type="term" value="F:G-protein beta/gamma-subunit complex binding"/>
    <property type="evidence" value="ECO:0007669"/>
    <property type="project" value="InterPro"/>
</dbReference>
<keyword evidence="2 5" id="KW-0547">Nucleotide-binding</keyword>
<dbReference type="OMA" id="KEFFEHA"/>
<dbReference type="EMBL" id="VFQX01000035">
    <property type="protein sequence ID" value="KAF0977311.1"/>
    <property type="molecule type" value="Genomic_DNA"/>
</dbReference>
<keyword evidence="6" id="KW-0460">Magnesium</keyword>
<dbReference type="PANTHER" id="PTHR10218:SF302">
    <property type="entry name" value="GUANINE NUCLEOTIDE-BINDING PROTEIN ALPHA-5 SUBUNIT"/>
    <property type="match status" value="1"/>
</dbReference>
<dbReference type="OrthoDB" id="5817230at2759"/>
<feature type="binding site" evidence="5">
    <location>
        <begin position="176"/>
        <end position="177"/>
    </location>
    <ligand>
        <name>GTP</name>
        <dbReference type="ChEBI" id="CHEBI:37565"/>
    </ligand>
</feature>
<dbReference type="CDD" id="cd00066">
    <property type="entry name" value="G-alpha"/>
    <property type="match status" value="1"/>
</dbReference>
<keyword evidence="1 6" id="KW-0479">Metal-binding</keyword>
<feature type="binding site" evidence="5">
    <location>
        <begin position="295"/>
        <end position="298"/>
    </location>
    <ligand>
        <name>GTP</name>
        <dbReference type="ChEBI" id="CHEBI:37565"/>
    </ligand>
</feature>
<reference evidence="8 9" key="1">
    <citation type="journal article" date="2019" name="Sci. Rep.">
        <title>Nanopore sequencing improves the draft genome of the human pathogenic amoeba Naegleria fowleri.</title>
        <authorList>
            <person name="Liechti N."/>
            <person name="Schurch N."/>
            <person name="Bruggmann R."/>
            <person name="Wittwer M."/>
        </authorList>
    </citation>
    <scope>NUCLEOTIDE SEQUENCE [LARGE SCALE GENOMIC DNA]</scope>
    <source>
        <strain evidence="8 9">ATCC 30894</strain>
    </source>
</reference>
<keyword evidence="3 5" id="KW-0342">GTP-binding</keyword>
<dbReference type="GO" id="GO:0001664">
    <property type="term" value="F:G protein-coupled receptor binding"/>
    <property type="evidence" value="ECO:0007669"/>
    <property type="project" value="TreeGrafter"/>
</dbReference>
<dbReference type="InterPro" id="IPR001019">
    <property type="entry name" value="Gprotein_alpha_su"/>
</dbReference>
<dbReference type="GeneID" id="68111182"/>
<dbReference type="GO" id="GO:0005737">
    <property type="term" value="C:cytoplasm"/>
    <property type="evidence" value="ECO:0007669"/>
    <property type="project" value="TreeGrafter"/>
</dbReference>
<dbReference type="PROSITE" id="PS51882">
    <property type="entry name" value="G_ALPHA"/>
    <property type="match status" value="1"/>
</dbReference>
<dbReference type="GO" id="GO:0046872">
    <property type="term" value="F:metal ion binding"/>
    <property type="evidence" value="ECO:0007669"/>
    <property type="project" value="UniProtKB-KW"/>
</dbReference>
<dbReference type="VEuPathDB" id="AmoebaDB:NfTy_063000"/>
<dbReference type="SUPFAM" id="SSF52540">
    <property type="entry name" value="P-loop containing nucleoside triphosphate hydrolases"/>
    <property type="match status" value="1"/>
</dbReference>
<feature type="binding site" evidence="6">
    <location>
        <position position="68"/>
    </location>
    <ligand>
        <name>Mg(2+)</name>
        <dbReference type="ChEBI" id="CHEBI:18420"/>
    </ligand>
</feature>
<organism evidence="8 9">
    <name type="scientific">Naegleria fowleri</name>
    <name type="common">Brain eating amoeba</name>
    <dbReference type="NCBI Taxonomy" id="5763"/>
    <lineage>
        <taxon>Eukaryota</taxon>
        <taxon>Discoba</taxon>
        <taxon>Heterolobosea</taxon>
        <taxon>Tetramitia</taxon>
        <taxon>Eutetramitia</taxon>
        <taxon>Vahlkampfiidae</taxon>
        <taxon>Naegleria</taxon>
    </lineage>
</organism>
<dbReference type="PRINTS" id="PR00318">
    <property type="entry name" value="GPROTEINA"/>
</dbReference>
<evidence type="ECO:0000256" key="7">
    <source>
        <dbReference type="SAM" id="MobiDB-lite"/>
    </source>
</evidence>
<keyword evidence="4" id="KW-0807">Transducer</keyword>
<dbReference type="GO" id="GO:0005834">
    <property type="term" value="C:heterotrimeric G-protein complex"/>
    <property type="evidence" value="ECO:0007669"/>
    <property type="project" value="TreeGrafter"/>
</dbReference>
<dbReference type="SMART" id="SM00275">
    <property type="entry name" value="G_alpha"/>
    <property type="match status" value="1"/>
</dbReference>
<dbReference type="FunFam" id="3.40.50.300:FF:000692">
    <property type="entry name" value="Guanine nucleotide-binding protein subunit alpha"/>
    <property type="match status" value="1"/>
</dbReference>
<dbReference type="Gene3D" id="3.40.50.300">
    <property type="entry name" value="P-loop containing nucleotide triphosphate hydrolases"/>
    <property type="match status" value="1"/>
</dbReference>
<dbReference type="PANTHER" id="PTHR10218">
    <property type="entry name" value="GTP-BINDING PROTEIN ALPHA SUBUNIT"/>
    <property type="match status" value="1"/>
</dbReference>
<sequence>MGNLCGGKESSDGSSSSNMNNNNGNHGRNNPSGSSSLKTPTSPRNKSGSHAQKGRRLLLVGAGDSGKSTIFKQLKRIYTNGFTEEELKTAIPYILENIIRNMIQLCHATKTLQISIREENVEKRDYYAEMTKNHRAPLQGAKLWNQSMANDFKALWNDEGIKKVFMDHRSEYLIEDSVNYYFEKLDEIGKPGWIPSDEDLLRTRIKTTGLVEQTFMSNGKPFTMIDVGGQRTERKKWIHQFENVDAILYICSLSEFDQKCYEDEVTNRMKESLDLFESYINSTYFESSLVYLILNKVDLFTDKIKKGVKLKDTFKDYTGDQYDEEAAKQYVEGLYKLKDSHDKLRGVIYLTALEKDILKTKLEEIVEDVVNAENEI</sequence>
<feature type="binding site" evidence="5">
    <location>
        <begin position="226"/>
        <end position="230"/>
    </location>
    <ligand>
        <name>GTP</name>
        <dbReference type="ChEBI" id="CHEBI:37565"/>
    </ligand>
</feature>
<evidence type="ECO:0000256" key="2">
    <source>
        <dbReference type="ARBA" id="ARBA00022741"/>
    </source>
</evidence>
<evidence type="ECO:0000313" key="9">
    <source>
        <dbReference type="Proteomes" id="UP000444721"/>
    </source>
</evidence>
<proteinExistence type="predicted"/>
<feature type="region of interest" description="Disordered" evidence="7">
    <location>
        <begin position="1"/>
        <end position="54"/>
    </location>
</feature>
<dbReference type="GO" id="GO:0007188">
    <property type="term" value="P:adenylate cyclase-modulating G protein-coupled receptor signaling pathway"/>
    <property type="evidence" value="ECO:0007669"/>
    <property type="project" value="TreeGrafter"/>
</dbReference>
<evidence type="ECO:0000256" key="6">
    <source>
        <dbReference type="PIRSR" id="PIRSR601019-2"/>
    </source>
</evidence>
<name>A0A6A5BSK2_NAEFO</name>
<dbReference type="InterPro" id="IPR027417">
    <property type="entry name" value="P-loop_NTPase"/>
</dbReference>
<dbReference type="RefSeq" id="XP_044562024.1">
    <property type="nucleotide sequence ID" value="XM_044707326.1"/>
</dbReference>
<feature type="compositionally biased region" description="Polar residues" evidence="7">
    <location>
        <begin position="37"/>
        <end position="50"/>
    </location>
</feature>
<feature type="binding site" evidence="5">
    <location>
        <position position="352"/>
    </location>
    <ligand>
        <name>GTP</name>
        <dbReference type="ChEBI" id="CHEBI:37565"/>
    </ligand>
</feature>
<feature type="binding site" evidence="5">
    <location>
        <begin position="201"/>
        <end position="207"/>
    </location>
    <ligand>
        <name>GTP</name>
        <dbReference type="ChEBI" id="CHEBI:37565"/>
    </ligand>
</feature>
<dbReference type="VEuPathDB" id="AmoebaDB:NF0046820"/>
<feature type="compositionally biased region" description="Low complexity" evidence="7">
    <location>
        <begin position="1"/>
        <end position="36"/>
    </location>
</feature>
<dbReference type="GO" id="GO:0003924">
    <property type="term" value="F:GTPase activity"/>
    <property type="evidence" value="ECO:0007669"/>
    <property type="project" value="InterPro"/>
</dbReference>
<accession>A0A6A5BSK2</accession>
<evidence type="ECO:0000256" key="4">
    <source>
        <dbReference type="ARBA" id="ARBA00023224"/>
    </source>
</evidence>
<dbReference type="Gene3D" id="1.10.400.10">
    <property type="entry name" value="GI Alpha 1, domain 2-like"/>
    <property type="match status" value="1"/>
</dbReference>
<evidence type="ECO:0000256" key="1">
    <source>
        <dbReference type="ARBA" id="ARBA00022723"/>
    </source>
</evidence>
<comment type="caution">
    <text evidence="8">The sequence shown here is derived from an EMBL/GenBank/DDBJ whole genome shotgun (WGS) entry which is preliminary data.</text>
</comment>
<dbReference type="VEuPathDB" id="AmoebaDB:FDP41_003964"/>
<dbReference type="GO" id="GO:0005525">
    <property type="term" value="F:GTP binding"/>
    <property type="evidence" value="ECO:0007669"/>
    <property type="project" value="UniProtKB-KW"/>
</dbReference>
<feature type="binding site" evidence="6">
    <location>
        <position position="207"/>
    </location>
    <ligand>
        <name>Mg(2+)</name>
        <dbReference type="ChEBI" id="CHEBI:18420"/>
    </ligand>
</feature>
<dbReference type="Proteomes" id="UP000444721">
    <property type="component" value="Unassembled WGS sequence"/>
</dbReference>
<dbReference type="AlphaFoldDB" id="A0A6A5BSK2"/>
<protein>
    <submittedName>
        <fullName evidence="8">Uncharacterized protein</fullName>
    </submittedName>
</protein>
<gene>
    <name evidence="8" type="ORF">FDP41_003964</name>
</gene>
<keyword evidence="9" id="KW-1185">Reference proteome</keyword>
<dbReference type="Pfam" id="PF00503">
    <property type="entry name" value="G-alpha"/>
    <property type="match status" value="1"/>
</dbReference>
<evidence type="ECO:0000256" key="3">
    <source>
        <dbReference type="ARBA" id="ARBA00023134"/>
    </source>
</evidence>
<dbReference type="InterPro" id="IPR011025">
    <property type="entry name" value="GproteinA_insert"/>
</dbReference>
<evidence type="ECO:0000256" key="5">
    <source>
        <dbReference type="PIRSR" id="PIRSR601019-1"/>
    </source>
</evidence>